<feature type="compositionally biased region" description="Basic and acidic residues" evidence="6">
    <location>
        <begin position="1362"/>
        <end position="1383"/>
    </location>
</feature>
<dbReference type="GeneTree" id="ENSGT00950000183043"/>
<feature type="transmembrane region" description="Helical" evidence="7">
    <location>
        <begin position="29"/>
        <end position="47"/>
    </location>
</feature>
<evidence type="ECO:0000256" key="5">
    <source>
        <dbReference type="ARBA" id="ARBA00035009"/>
    </source>
</evidence>
<feature type="compositionally biased region" description="Basic and acidic residues" evidence="6">
    <location>
        <begin position="1761"/>
        <end position="1775"/>
    </location>
</feature>
<feature type="compositionally biased region" description="Basic and acidic residues" evidence="6">
    <location>
        <begin position="1334"/>
        <end position="1351"/>
    </location>
</feature>
<accession>A0A452F2I4</accession>
<reference evidence="10 11" key="1">
    <citation type="submission" date="2016-04" db="EMBL/GenBank/DDBJ databases">
        <title>Polished mammalian reference genomes with single-molecule sequencing and chromosome conformation capture applied to the Capra hircus genome.</title>
        <authorList>
            <person name="Bickhart D.M."/>
            <person name="Koren S."/>
            <person name="Rosen B."/>
            <person name="Hastie A."/>
            <person name="Liachko I."/>
            <person name="Sullivan S.T."/>
            <person name="Burton J."/>
            <person name="Sayre B.L."/>
            <person name="Huson H.J."/>
            <person name="Lee J."/>
            <person name="Lam E."/>
            <person name="Kelley C.M."/>
            <person name="Hutchison J.L."/>
            <person name="Zhou Y."/>
            <person name="Sun J."/>
            <person name="Crisa A."/>
            <person name="Schwartz J.C."/>
            <person name="Hammond J.A."/>
            <person name="Schroeder S.G."/>
            <person name="Liu G.E."/>
            <person name="Dunham M."/>
            <person name="Shendure J."/>
            <person name="Sonstegard T.S."/>
            <person name="Phillippy A.M."/>
            <person name="Van Tassell C.P."/>
            <person name="Smith T.P."/>
        </authorList>
    </citation>
    <scope>NUCLEOTIDE SEQUENCE [LARGE SCALE GENOMIC DNA]</scope>
</reference>
<feature type="region of interest" description="Disordered" evidence="6">
    <location>
        <begin position="1326"/>
        <end position="1792"/>
    </location>
</feature>
<dbReference type="GO" id="GO:0030154">
    <property type="term" value="P:cell differentiation"/>
    <property type="evidence" value="ECO:0007669"/>
    <property type="project" value="UniProtKB-KW"/>
</dbReference>
<evidence type="ECO:0000256" key="7">
    <source>
        <dbReference type="SAM" id="Phobius"/>
    </source>
</evidence>
<feature type="region of interest" description="Disordered" evidence="6">
    <location>
        <begin position="598"/>
        <end position="626"/>
    </location>
</feature>
<feature type="region of interest" description="Disordered" evidence="6">
    <location>
        <begin position="53"/>
        <end position="78"/>
    </location>
</feature>
<sequence>MEKKFLLFPPKSTFDTWLNSSYTAWRIEIILAVLCGLGLFFLFLPYHQNNPSFPHPRKRGHSRKHQKDLRGRSRSRKRSRAVKVCRDCLEELEGIRNLVLLLQSHVGSLSAKSSFHQLSWQDPPGVGQEGAPAGAHQPSMEPLEETVSAISPATLTQDPVPLASTLSAEPEDRSNLENIPFGTVAKSSPPGNSFLASTISAMANLGLFTSCPISFLSCWWGTTKTLFFPTSSQSKSWKEDLSPHSTKAPSLGSNIDKHVEIGSPSFINPDVQKLLEILITKRVELRICKEGKKDRSFSEQMSPDYHLNTSGNMWKSLGTEQDITTPQSFWNVKDKPEQLPEPQQLLHPESLRDHIEQKCSQLFWGLPSLHSESLVAAALIPESSSQSQAPFILFNGISNVFPVSIQPGIPLSLSQDPLLPCAGAQPQPFTQNLPMYQPPSMVQIQGQPYLPSPLLFRPTYSSPQVSTCGLYYLPFQNNPLYLTPTETQSLEYPLLQKQLKTEMPLPSVNKRSQEVFSQLIPNCPQDTGEPQAQRLVPGPHGDLIKSDLQKQHLQKKPMEDQLKGRQLRSIHLSLQLSSSQCQFLVTYQAQGKQGSWQLTAFRGKRSQDTQKTRSKCPRRSHRRSQMKFQLETDFSEGLRPCLRGILKDPSRSSFLKKFLQTNSEKESERYLLRPSKSDLLRPSKSDSRNYLLGGPEKKHLEKVLKAHLDKKLRQIDQGLIPVTVRRSWLAATHASSKTHLHKEIRTLASLKHWKPRINISHEISFLSPSIQQMLEAHIIRFRIRHRWDTSKQGSEPINLKPSEAQPSPLPTSTFSLSAIWQPGPQSKTNVSKFLGKPQPHQGKQMITKASVPSLGSPLPAPIPARWDIQRALGKTSHGDSRGPSEAPLTGQKGRPPCQMPAPNLKGRTRQSGTVLRARKSSLNPSLKREESWGWLSKYPCHNALILDMGLKSQSSRSKQKAKEDPAWEIFLGPTVPVNSQISNMDLRRSDEPVTKKTLPPPTNAVGRYSKEPRFKTQVAGKFEFGSNLESENQLQGHATGDLLQQSHTDVLLQDYTTGMLLQDFATNLLLQDPHTDVLLAADILASHRSSSQMEHASGDTPASQVPYDLKESAQSTQEQQKFQKPKDPFKSQREMLAPTEEWRDFQSFQPGEHEEVRSIQRPQTPRKPKVRDPRKGPSASADDGETCEKLEPEEDRETISQGEMFAPTEKRRGFKRPQQEEDEDMKSKREMLTIIDEWRKARRLQSRGKQKPKVRDPCKGPFASIQEERICENLELEEDEEINSQIEMCPPAGEWWSFNKPLPRGHQETESQSKIFTSTEACRAFKGFQPGEPEEMKRQRERLTPTEEWKSIRRLQSGEQDLGSRQRQEKKQEPRKPKVRDPCKGLFASIDEGEICEKPESEEDEEMNSQSAMCPPAGEWRGFKKPPPKGHEETKSRSEMLTSPEDYRAFKRPQPRKSEEAKSQREMITPAEEWKSVRRLQPGEHEIASRQRQQKPRKPKVRDPCKGPFASVNEGEVCEKPESEEDEEMNSQSAMCPPAGEWRGFKKPPPKGHEETKSRSEMLTSPEDYRAFKRPQPRKSEEAKSQREMITPAEEWKSVRRLQPGEHEIASRQWQQKPRKPKVRDPCKGPFASVNEGEVCEKPESEEDEEMNSQSAMCPPAGEWRGFKKPPPKGHEETESRSEMLTSPEDYRAFKRPQPRKSEEAKSQREMITPAEEWKSVRRLQPGEHEIASRQWQQKPRKPKVRDPCKGPFASVDEGQVCERPKPEEDKEMHSQSRMLAPPDERKGNWRPKLGQYEERLSGLRASHTSVMSQSPQERETESLGCKYLHFSPEEEQLLAESYLKKRMRHFLQCLSPNKKDKQIEETFQKGRSASAAAQCQEQIKDKFIVDGKIIDPEVIGTVVGQILVEKLGLQQGTNASEVNHHREQLQALVGGHSHHHRTLYSSEQRKMLKNSVHSHQANPKDHRHLSKSRHTRDRGDRWAFPPREPESSVRPCQHGPRVERDSEDLHHWPICWPQRCVSSGQ</sequence>
<dbReference type="InterPro" id="IPR039509">
    <property type="entry name" value="SPATA31"/>
</dbReference>
<reference evidence="10" key="3">
    <citation type="submission" date="2025-09" db="UniProtKB">
        <authorList>
            <consortium name="Ensembl"/>
        </authorList>
    </citation>
    <scope>IDENTIFICATION</scope>
</reference>
<dbReference type="Proteomes" id="UP000291000">
    <property type="component" value="Chromosome 8"/>
</dbReference>
<comment type="similarity">
    <text evidence="5">Belongs to the SPATA31 family.</text>
</comment>
<evidence type="ECO:0000259" key="8">
    <source>
        <dbReference type="Pfam" id="PF14650"/>
    </source>
</evidence>
<feature type="region of interest" description="Disordered" evidence="6">
    <location>
        <begin position="1110"/>
        <end position="1130"/>
    </location>
</feature>
<feature type="region of interest" description="Disordered" evidence="6">
    <location>
        <begin position="1147"/>
        <end position="1230"/>
    </location>
</feature>
<feature type="region of interest" description="Disordered" evidence="6">
    <location>
        <begin position="1955"/>
        <end position="2007"/>
    </location>
</feature>
<name>A0A452F2I4_CAPHI</name>
<evidence type="ECO:0000259" key="9">
    <source>
        <dbReference type="Pfam" id="PF15371"/>
    </source>
</evidence>
<evidence type="ECO:0000313" key="10">
    <source>
        <dbReference type="Ensembl" id="ENSCHIP00000018596.1"/>
    </source>
</evidence>
<feature type="compositionally biased region" description="Basic and acidic residues" evidence="6">
    <location>
        <begin position="1429"/>
        <end position="1438"/>
    </location>
</feature>
<feature type="region of interest" description="Disordered" evidence="6">
    <location>
        <begin position="873"/>
        <end position="923"/>
    </location>
</feature>
<dbReference type="Pfam" id="PF15371">
    <property type="entry name" value="DUF4599"/>
    <property type="match status" value="1"/>
</dbReference>
<dbReference type="OMA" id="RDPCKGP"/>
<evidence type="ECO:0000313" key="11">
    <source>
        <dbReference type="Proteomes" id="UP000291000"/>
    </source>
</evidence>
<protein>
    <submittedName>
        <fullName evidence="10">Uncharacterized protein</fullName>
    </submittedName>
</protein>
<feature type="compositionally biased region" description="Basic and acidic residues" evidence="6">
    <location>
        <begin position="1594"/>
        <end position="1610"/>
    </location>
</feature>
<evidence type="ECO:0000256" key="4">
    <source>
        <dbReference type="ARBA" id="ARBA00023136"/>
    </source>
</evidence>
<evidence type="ECO:0000256" key="2">
    <source>
        <dbReference type="ARBA" id="ARBA00022692"/>
    </source>
</evidence>
<feature type="compositionally biased region" description="Basic residues" evidence="6">
    <location>
        <begin position="1966"/>
        <end position="1977"/>
    </location>
</feature>
<organism evidence="10 11">
    <name type="scientific">Capra hircus</name>
    <name type="common">Goat</name>
    <dbReference type="NCBI Taxonomy" id="9925"/>
    <lineage>
        <taxon>Eukaryota</taxon>
        <taxon>Metazoa</taxon>
        <taxon>Chordata</taxon>
        <taxon>Craniata</taxon>
        <taxon>Vertebrata</taxon>
        <taxon>Euteleostomi</taxon>
        <taxon>Mammalia</taxon>
        <taxon>Eutheria</taxon>
        <taxon>Laurasiatheria</taxon>
        <taxon>Artiodactyla</taxon>
        <taxon>Ruminantia</taxon>
        <taxon>Pecora</taxon>
        <taxon>Bovidae</taxon>
        <taxon>Caprinae</taxon>
        <taxon>Capra</taxon>
    </lineage>
</organism>
<keyword evidence="4 7" id="KW-0472">Membrane</keyword>
<feature type="compositionally biased region" description="Basic and acidic residues" evidence="6">
    <location>
        <begin position="1578"/>
        <end position="1587"/>
    </location>
</feature>
<feature type="compositionally biased region" description="Basic and acidic residues" evidence="6">
    <location>
        <begin position="1700"/>
        <end position="1709"/>
    </location>
</feature>
<feature type="compositionally biased region" description="Basic and acidic residues" evidence="6">
    <location>
        <begin position="1673"/>
        <end position="1682"/>
    </location>
</feature>
<reference evidence="10" key="2">
    <citation type="submission" date="2025-08" db="UniProtKB">
        <authorList>
            <consortium name="Ensembl"/>
        </authorList>
    </citation>
    <scope>IDENTIFICATION</scope>
</reference>
<feature type="region of interest" description="Disordered" evidence="6">
    <location>
        <begin position="120"/>
        <end position="144"/>
    </location>
</feature>
<dbReference type="PANTHER" id="PTHR21859">
    <property type="entry name" value="ACROSOME-SPECIFIC PROTEIN"/>
    <property type="match status" value="1"/>
</dbReference>
<dbReference type="Pfam" id="PF14650">
    <property type="entry name" value="FAM75"/>
    <property type="match status" value="1"/>
</dbReference>
<feature type="domain" description="SPATA31" evidence="8">
    <location>
        <begin position="343"/>
        <end position="728"/>
    </location>
</feature>
<evidence type="ECO:0000256" key="6">
    <source>
        <dbReference type="SAM" id="MobiDB-lite"/>
    </source>
</evidence>
<dbReference type="Ensembl" id="ENSCHIT00000026411.1">
    <property type="protein sequence ID" value="ENSCHIP00000018596.1"/>
    <property type="gene ID" value="ENSCHIG00000017968.1"/>
</dbReference>
<feature type="region of interest" description="Disordered" evidence="6">
    <location>
        <begin position="790"/>
        <end position="810"/>
    </location>
</feature>
<dbReference type="GO" id="GO:0007283">
    <property type="term" value="P:spermatogenesis"/>
    <property type="evidence" value="ECO:0007669"/>
    <property type="project" value="UniProtKB-KW"/>
</dbReference>
<keyword evidence="3 7" id="KW-1133">Transmembrane helix</keyword>
<feature type="compositionally biased region" description="Basic residues" evidence="6">
    <location>
        <begin position="612"/>
        <end position="625"/>
    </location>
</feature>
<proteinExistence type="inferred from homology"/>
<keyword evidence="11" id="KW-1185">Reference proteome</keyword>
<dbReference type="EMBL" id="LWLT01000007">
    <property type="status" value="NOT_ANNOTATED_CDS"/>
    <property type="molecule type" value="Genomic_DNA"/>
</dbReference>
<evidence type="ECO:0000256" key="3">
    <source>
        <dbReference type="ARBA" id="ARBA00022989"/>
    </source>
</evidence>
<feature type="compositionally biased region" description="Basic and acidic residues" evidence="6">
    <location>
        <begin position="1456"/>
        <end position="1465"/>
    </location>
</feature>
<dbReference type="GO" id="GO:0016020">
    <property type="term" value="C:membrane"/>
    <property type="evidence" value="ECO:0007669"/>
    <property type="project" value="UniProtKB-SubCell"/>
</dbReference>
<dbReference type="InterPro" id="IPR027970">
    <property type="entry name" value="SPATA31-like"/>
</dbReference>
<feature type="compositionally biased region" description="Basic residues" evidence="6">
    <location>
        <begin position="55"/>
        <end position="78"/>
    </location>
</feature>
<feature type="compositionally biased region" description="Basic and acidic residues" evidence="6">
    <location>
        <begin position="1716"/>
        <end position="1732"/>
    </location>
</feature>
<evidence type="ECO:0000256" key="1">
    <source>
        <dbReference type="ARBA" id="ARBA00004167"/>
    </source>
</evidence>
<comment type="subcellular location">
    <subcellularLocation>
        <location evidence="1">Membrane</location>
        <topology evidence="1">Single-pass membrane protein</topology>
    </subcellularLocation>
</comment>
<feature type="domain" description="SPATA31-like" evidence="9">
    <location>
        <begin position="72"/>
        <end position="155"/>
    </location>
</feature>
<dbReference type="PANTHER" id="PTHR21859:SF56">
    <property type="entry name" value="SPATA31 DOMAIN-CONTAINING PROTEIN"/>
    <property type="match status" value="1"/>
</dbReference>
<feature type="compositionally biased region" description="Basic and acidic residues" evidence="6">
    <location>
        <begin position="1551"/>
        <end position="1560"/>
    </location>
</feature>
<feature type="compositionally biased region" description="Basic and acidic residues" evidence="6">
    <location>
        <begin position="1472"/>
        <end position="1489"/>
    </location>
</feature>
<keyword evidence="2 7" id="KW-0812">Transmembrane</keyword>
<feature type="region of interest" description="Disordered" evidence="6">
    <location>
        <begin position="987"/>
        <end position="1011"/>
    </location>
</feature>
<feature type="compositionally biased region" description="Basic and acidic residues" evidence="6">
    <location>
        <begin position="1978"/>
        <end position="1992"/>
    </location>
</feature>